<dbReference type="RefSeq" id="WP_135973558.1">
    <property type="nucleotide sequence ID" value="NZ_CP039291.1"/>
</dbReference>
<gene>
    <name evidence="1" type="ORF">E5225_05795</name>
</gene>
<accession>A0A4P7SHY7</accession>
<sequence length="89" mass="8834">MSAATLVGDEVEMVGFVAGVVTEGGVCRFELDGGGTTVHAESTSLADATVTVCPAVTVPAPAGDPSSWRARLVWVPSGSSSVDVPVTTG</sequence>
<keyword evidence="2" id="KW-1185">Reference proteome</keyword>
<organism evidence="1 2">
    <name type="scientific">Cellulomonas shaoxiangyii</name>
    <dbReference type="NCBI Taxonomy" id="2566013"/>
    <lineage>
        <taxon>Bacteria</taxon>
        <taxon>Bacillati</taxon>
        <taxon>Actinomycetota</taxon>
        <taxon>Actinomycetes</taxon>
        <taxon>Micrococcales</taxon>
        <taxon>Cellulomonadaceae</taxon>
        <taxon>Cellulomonas</taxon>
    </lineage>
</organism>
<reference evidence="1 2" key="1">
    <citation type="submission" date="2019-04" db="EMBL/GenBank/DDBJ databases">
        <title>Isolation and identification of Cellulomonas shaoxiangyii sp. Nov. isolated from feces of the Tibetan antelopes (Pantholops hodgsonii) in the Qinghai-Tibet plateau of China.</title>
        <authorList>
            <person name="Tian Z."/>
        </authorList>
    </citation>
    <scope>NUCLEOTIDE SEQUENCE [LARGE SCALE GENOMIC DNA]</scope>
    <source>
        <strain evidence="1 2">Z28</strain>
    </source>
</reference>
<dbReference type="OrthoDB" id="4981587at2"/>
<proteinExistence type="predicted"/>
<evidence type="ECO:0000313" key="2">
    <source>
        <dbReference type="Proteomes" id="UP000296469"/>
    </source>
</evidence>
<protein>
    <submittedName>
        <fullName evidence="1">Uncharacterized protein</fullName>
    </submittedName>
</protein>
<dbReference type="AlphaFoldDB" id="A0A4P7SHY7"/>
<dbReference type="Proteomes" id="UP000296469">
    <property type="component" value="Chromosome"/>
</dbReference>
<evidence type="ECO:0000313" key="1">
    <source>
        <dbReference type="EMBL" id="QCB93137.1"/>
    </source>
</evidence>
<dbReference type="EMBL" id="CP039291">
    <property type="protein sequence ID" value="QCB93137.1"/>
    <property type="molecule type" value="Genomic_DNA"/>
</dbReference>
<dbReference type="KEGG" id="celz:E5225_05795"/>
<name>A0A4P7SHY7_9CELL</name>